<evidence type="ECO:0000313" key="2">
    <source>
        <dbReference type="EMBL" id="ALC43315.1"/>
    </source>
</evidence>
<keyword evidence="3" id="KW-1185">Reference proteome</keyword>
<dbReference type="Proteomes" id="UP000494163">
    <property type="component" value="Chromosome 3L"/>
</dbReference>
<dbReference type="EMBL" id="CP012525">
    <property type="protein sequence ID" value="ALC43315.1"/>
    <property type="molecule type" value="Genomic_DNA"/>
</dbReference>
<feature type="transmembrane region" description="Helical" evidence="1">
    <location>
        <begin position="22"/>
        <end position="43"/>
    </location>
</feature>
<keyword evidence="1" id="KW-1133">Transmembrane helix</keyword>
<organism evidence="2 3">
    <name type="scientific">Drosophila busckii</name>
    <name type="common">Fruit fly</name>
    <dbReference type="NCBI Taxonomy" id="30019"/>
    <lineage>
        <taxon>Eukaryota</taxon>
        <taxon>Metazoa</taxon>
        <taxon>Ecdysozoa</taxon>
        <taxon>Arthropoda</taxon>
        <taxon>Hexapoda</taxon>
        <taxon>Insecta</taxon>
        <taxon>Pterygota</taxon>
        <taxon>Neoptera</taxon>
        <taxon>Endopterygota</taxon>
        <taxon>Diptera</taxon>
        <taxon>Brachycera</taxon>
        <taxon>Muscomorpha</taxon>
        <taxon>Ephydroidea</taxon>
        <taxon>Drosophilidae</taxon>
        <taxon>Drosophila</taxon>
    </lineage>
</organism>
<evidence type="ECO:0000256" key="1">
    <source>
        <dbReference type="SAM" id="Phobius"/>
    </source>
</evidence>
<protein>
    <submittedName>
        <fullName evidence="2">Maker660</fullName>
    </submittedName>
</protein>
<sequence>MAKIYMAVYSTVVDDGELLRNLWMQLNFLPSILCAIFSVPLFLRLERQRKGEE</sequence>
<evidence type="ECO:0000313" key="3">
    <source>
        <dbReference type="Proteomes" id="UP000494163"/>
    </source>
</evidence>
<keyword evidence="1" id="KW-0812">Transmembrane</keyword>
<proteinExistence type="predicted"/>
<accession>A0A0M4EG37</accession>
<reference evidence="2 3" key="1">
    <citation type="submission" date="2015-08" db="EMBL/GenBank/DDBJ databases">
        <title>Ancestral chromatin configuration constrains chromatin evolution on differentiating sex chromosomes in Drosophila.</title>
        <authorList>
            <person name="Zhou Q."/>
            <person name="Bachtrog D."/>
        </authorList>
    </citation>
    <scope>NUCLEOTIDE SEQUENCE [LARGE SCALE GENOMIC DNA]</scope>
    <source>
        <tissue evidence="2">Whole larvae</tissue>
    </source>
</reference>
<keyword evidence="1" id="KW-0472">Membrane</keyword>
<name>A0A0M4EG37_DROBS</name>
<dbReference type="AlphaFoldDB" id="A0A0M4EG37"/>
<gene>
    <name evidence="2" type="ORF">Dbus_chr3Lg481</name>
</gene>